<sequence length="602" mass="66162">MVGEKKLPFQLALYLRMASLVLSRPTDGRLASAAPPSKFTYQPISNSSCSDASLTAPSRHVFIKRELSALNDSEDNDHVFGRTYHNTVPSERARPTQKEQQLDITDSSVIVKLGFDPAASHCRSPLLDSLLGFDLTVPQMIDQKHQGRSDLETEVKQQESVNSDSKMTFEPIEPDANQVAITKPGICDTKDYQGDCSPRTVQHRQVIQTCTGISGLQLGPVPATLGHADTQIRRYLNWDSRGLSSTQADMRDLLINKQMLSSYFKLELRFYLNYLQSIELLVNQAPSCAMERSPPDLGFPRNTDNISNGYEPLSSPLKNSLLGFTKYFGSKLEIYDSSPNLNDLSNTPAPYSGNTQLSNTADASGGSAYGPGQHVNPYTHELNPDLDLTLTQLDLQLVRLGIHLGYQAALRHQGHSGNPGVPQNYIPYPFSMSPSPPIPLPDMHSDQHYPSSSFSATSHSWALGTQPELQHFFSIVDPNGTNANDLYHPNTSTSQPQTESTAFMAQVDTNLFSELDGPLVPNNSHGHPVLSSINLESHFTNGMTMEALDLSAGSASDIQSVGLSSRTCSKCRKVLGRPSDLADHMHTHDRIKREQTTISVQL</sequence>
<comment type="caution">
    <text evidence="5">The sequence shown here is derived from an EMBL/GenBank/DDBJ whole genome shotgun (WGS) entry which is preliminary data.</text>
</comment>
<feature type="domain" description="C2H2-type" evidence="4">
    <location>
        <begin position="566"/>
        <end position="593"/>
    </location>
</feature>
<feature type="region of interest" description="Disordered" evidence="2">
    <location>
        <begin position="146"/>
        <end position="169"/>
    </location>
</feature>
<feature type="chain" id="PRO_5034277530" description="C2H2-type domain-containing protein" evidence="3">
    <location>
        <begin position="24"/>
        <end position="602"/>
    </location>
</feature>
<dbReference type="AlphaFoldDB" id="A0A8H3BC46"/>
<evidence type="ECO:0000256" key="1">
    <source>
        <dbReference type="PROSITE-ProRule" id="PRU00042"/>
    </source>
</evidence>
<feature type="signal peptide" evidence="3">
    <location>
        <begin position="1"/>
        <end position="23"/>
    </location>
</feature>
<dbReference type="PROSITE" id="PS50157">
    <property type="entry name" value="ZINC_FINGER_C2H2_2"/>
    <property type="match status" value="1"/>
</dbReference>
<feature type="region of interest" description="Disordered" evidence="2">
    <location>
        <begin position="345"/>
        <end position="374"/>
    </location>
</feature>
<keyword evidence="1" id="KW-0862">Zinc</keyword>
<feature type="compositionally biased region" description="Polar residues" evidence="2">
    <location>
        <begin position="345"/>
        <end position="362"/>
    </location>
</feature>
<keyword evidence="1" id="KW-0863">Zinc-finger</keyword>
<keyword evidence="1" id="KW-0479">Metal-binding</keyword>
<dbReference type="EMBL" id="CAJMWS010000590">
    <property type="protein sequence ID" value="CAE6453715.1"/>
    <property type="molecule type" value="Genomic_DNA"/>
</dbReference>
<reference evidence="5" key="1">
    <citation type="submission" date="2021-01" db="EMBL/GenBank/DDBJ databases">
        <authorList>
            <person name="Kaushik A."/>
        </authorList>
    </citation>
    <scope>NUCLEOTIDE SEQUENCE</scope>
    <source>
        <strain evidence="5">AG1-1C</strain>
    </source>
</reference>
<name>A0A8H3BC46_9AGAM</name>
<accession>A0A8H3BC46</accession>
<protein>
    <recommendedName>
        <fullName evidence="4">C2H2-type domain-containing protein</fullName>
    </recommendedName>
</protein>
<organism evidence="5 6">
    <name type="scientific">Rhizoctonia solani</name>
    <dbReference type="NCBI Taxonomy" id="456999"/>
    <lineage>
        <taxon>Eukaryota</taxon>
        <taxon>Fungi</taxon>
        <taxon>Dikarya</taxon>
        <taxon>Basidiomycota</taxon>
        <taxon>Agaricomycotina</taxon>
        <taxon>Agaricomycetes</taxon>
        <taxon>Cantharellales</taxon>
        <taxon>Ceratobasidiaceae</taxon>
        <taxon>Rhizoctonia</taxon>
    </lineage>
</organism>
<keyword evidence="3" id="KW-0732">Signal</keyword>
<proteinExistence type="predicted"/>
<evidence type="ECO:0000256" key="3">
    <source>
        <dbReference type="SAM" id="SignalP"/>
    </source>
</evidence>
<dbReference type="InterPro" id="IPR013087">
    <property type="entry name" value="Znf_C2H2_type"/>
</dbReference>
<dbReference type="PROSITE" id="PS00028">
    <property type="entry name" value="ZINC_FINGER_C2H2_1"/>
    <property type="match status" value="1"/>
</dbReference>
<evidence type="ECO:0000313" key="6">
    <source>
        <dbReference type="Proteomes" id="UP000663846"/>
    </source>
</evidence>
<feature type="compositionally biased region" description="Basic and acidic residues" evidence="2">
    <location>
        <begin position="146"/>
        <end position="157"/>
    </location>
</feature>
<gene>
    <name evidence="5" type="ORF">RDB_LOCUS148656</name>
</gene>
<dbReference type="GO" id="GO:0008270">
    <property type="term" value="F:zinc ion binding"/>
    <property type="evidence" value="ECO:0007669"/>
    <property type="project" value="UniProtKB-KW"/>
</dbReference>
<evidence type="ECO:0000256" key="2">
    <source>
        <dbReference type="SAM" id="MobiDB-lite"/>
    </source>
</evidence>
<evidence type="ECO:0000313" key="5">
    <source>
        <dbReference type="EMBL" id="CAE6453715.1"/>
    </source>
</evidence>
<dbReference type="Proteomes" id="UP000663846">
    <property type="component" value="Unassembled WGS sequence"/>
</dbReference>
<evidence type="ECO:0000259" key="4">
    <source>
        <dbReference type="PROSITE" id="PS50157"/>
    </source>
</evidence>